<evidence type="ECO:0000313" key="9">
    <source>
        <dbReference type="Proteomes" id="UP000190625"/>
    </source>
</evidence>
<sequence length="526" mass="56423">MEEFGMISLLPPLLAIILAWWSREVLVSLFAGVFIGATILANFNPLTGFMRTVDTYMVNSLTDSWNVAILLFLLTLAGMVGIISRSGATQSVADFLAKKAKTARKAQIATWFMGLLIFFDDYANTLIVGNTMRSITDKLKVSREKLAYIVDCTAAPVTSMAFISTWIGYEMGLIQDAFTKLGMDQNIYTTFLQTVPYRFYSIFALVLVLFIAYLGKDYGPMYDAEVRARTEGKLLRDGATPMASEELTDMKVPEGKRLTWYDAFIPIISVIVITIVGLWYNGGGAEGATIRQAFGDADSSVVLLWASFGGTFVAGLLSLLKGVLSVEEIMEAWINGIKSLAIASAILVLAWSLGGVIEELGTANYIVSITKGVLPPFLVPTMMFVLPCIVAFATGTSWGANAIIMPLAIPMAVKLGAPLTPTIGAVLTGCVFGDHCSPISDTTIMSSTSSAADHIDHVKTQIPYAVTAALIAILVGFIPAGLGISAMITIPIGLVALFLTVNFLGKDVTSLSEDIAELDEGVVKTK</sequence>
<feature type="transmembrane region" description="Helical" evidence="6">
    <location>
        <begin position="65"/>
        <end position="88"/>
    </location>
</feature>
<evidence type="ECO:0000256" key="2">
    <source>
        <dbReference type="ARBA" id="ARBA00022475"/>
    </source>
</evidence>
<keyword evidence="5 6" id="KW-0472">Membrane</keyword>
<dbReference type="PANTHER" id="PTHR43478:SF1">
    <property type="entry name" value="NA+_H+ ANTIPORTER NHAC-LIKE C-TERMINAL DOMAIN-CONTAINING PROTEIN"/>
    <property type="match status" value="1"/>
</dbReference>
<dbReference type="OrthoDB" id="9762978at2"/>
<evidence type="ECO:0000256" key="5">
    <source>
        <dbReference type="ARBA" id="ARBA00023136"/>
    </source>
</evidence>
<reference evidence="9" key="1">
    <citation type="submission" date="2017-02" db="EMBL/GenBank/DDBJ databases">
        <authorList>
            <person name="Varghese N."/>
            <person name="Submissions S."/>
        </authorList>
    </citation>
    <scope>NUCLEOTIDE SEQUENCE [LARGE SCALE GENOMIC DNA]</scope>
    <source>
        <strain evidence="9">ATCC BAA-73</strain>
    </source>
</reference>
<keyword evidence="9" id="KW-1185">Reference proteome</keyword>
<accession>A0A1T4LZF1</accession>
<dbReference type="InterPro" id="IPR018461">
    <property type="entry name" value="Na/H_Antiport_NhaC-like_C"/>
</dbReference>
<feature type="transmembrane region" description="Helical" evidence="6">
    <location>
        <begin position="300"/>
        <end position="320"/>
    </location>
</feature>
<feature type="transmembrane region" description="Helical" evidence="6">
    <location>
        <begin position="108"/>
        <end position="127"/>
    </location>
</feature>
<evidence type="ECO:0000313" key="8">
    <source>
        <dbReference type="EMBL" id="SJZ59888.1"/>
    </source>
</evidence>
<keyword evidence="3 6" id="KW-0812">Transmembrane</keyword>
<evidence type="ECO:0000259" key="7">
    <source>
        <dbReference type="Pfam" id="PF03553"/>
    </source>
</evidence>
<name>A0A1T4LZF1_9FIRM</name>
<dbReference type="AlphaFoldDB" id="A0A1T4LZF1"/>
<organism evidence="8 9">
    <name type="scientific">Selenihalanaerobacter shriftii</name>
    <dbReference type="NCBI Taxonomy" id="142842"/>
    <lineage>
        <taxon>Bacteria</taxon>
        <taxon>Bacillati</taxon>
        <taxon>Bacillota</taxon>
        <taxon>Clostridia</taxon>
        <taxon>Halanaerobiales</taxon>
        <taxon>Halobacteroidaceae</taxon>
        <taxon>Selenihalanaerobacter</taxon>
    </lineage>
</organism>
<feature type="transmembrane region" description="Helical" evidence="6">
    <location>
        <begin position="260"/>
        <end position="280"/>
    </location>
</feature>
<protein>
    <submittedName>
        <fullName evidence="8">Transporter, NhaC family (TC 2.A.35)</fullName>
    </submittedName>
</protein>
<dbReference type="PANTHER" id="PTHR43478">
    <property type="entry name" value="NA+/H+ ANTIPORTER-RELATED"/>
    <property type="match status" value="1"/>
</dbReference>
<proteinExistence type="predicted"/>
<comment type="subcellular location">
    <subcellularLocation>
        <location evidence="1">Cell membrane</location>
        <topology evidence="1">Multi-pass membrane protein</topology>
    </subcellularLocation>
</comment>
<feature type="transmembrane region" description="Helical" evidence="6">
    <location>
        <begin position="197"/>
        <end position="215"/>
    </location>
</feature>
<feature type="transmembrane region" description="Helical" evidence="6">
    <location>
        <begin position="332"/>
        <end position="357"/>
    </location>
</feature>
<evidence type="ECO:0000256" key="1">
    <source>
        <dbReference type="ARBA" id="ARBA00004651"/>
    </source>
</evidence>
<keyword evidence="2" id="KW-1003">Cell membrane</keyword>
<feature type="transmembrane region" description="Helical" evidence="6">
    <location>
        <begin position="486"/>
        <end position="505"/>
    </location>
</feature>
<dbReference type="GO" id="GO:0005886">
    <property type="term" value="C:plasma membrane"/>
    <property type="evidence" value="ECO:0007669"/>
    <property type="project" value="UniProtKB-SubCell"/>
</dbReference>
<feature type="transmembrane region" description="Helical" evidence="6">
    <location>
        <begin position="377"/>
        <end position="404"/>
    </location>
</feature>
<evidence type="ECO:0000256" key="6">
    <source>
        <dbReference type="SAM" id="Phobius"/>
    </source>
</evidence>
<dbReference type="Pfam" id="PF03553">
    <property type="entry name" value="Na_H_antiporter"/>
    <property type="match status" value="1"/>
</dbReference>
<keyword evidence="4 6" id="KW-1133">Transmembrane helix</keyword>
<evidence type="ECO:0000256" key="4">
    <source>
        <dbReference type="ARBA" id="ARBA00022989"/>
    </source>
</evidence>
<dbReference type="STRING" id="142842.SAMN02745118_01308"/>
<dbReference type="Proteomes" id="UP000190625">
    <property type="component" value="Unassembled WGS sequence"/>
</dbReference>
<dbReference type="RefSeq" id="WP_078809791.1">
    <property type="nucleotide sequence ID" value="NZ_FUWM01000009.1"/>
</dbReference>
<dbReference type="EMBL" id="FUWM01000009">
    <property type="protein sequence ID" value="SJZ59888.1"/>
    <property type="molecule type" value="Genomic_DNA"/>
</dbReference>
<feature type="transmembrane region" description="Helical" evidence="6">
    <location>
        <begin position="25"/>
        <end position="44"/>
    </location>
</feature>
<gene>
    <name evidence="8" type="ORF">SAMN02745118_01308</name>
</gene>
<feature type="domain" description="Na+/H+ antiporter NhaC-like C-terminal" evidence="7">
    <location>
        <begin position="163"/>
        <end position="477"/>
    </location>
</feature>
<evidence type="ECO:0000256" key="3">
    <source>
        <dbReference type="ARBA" id="ARBA00022692"/>
    </source>
</evidence>
<feature type="transmembrane region" description="Helical" evidence="6">
    <location>
        <begin position="462"/>
        <end position="480"/>
    </location>
</feature>
<feature type="transmembrane region" description="Helical" evidence="6">
    <location>
        <begin position="148"/>
        <end position="169"/>
    </location>
</feature>